<evidence type="ECO:0000313" key="3">
    <source>
        <dbReference type="EMBL" id="AOS83734.1"/>
    </source>
</evidence>
<proteinExistence type="predicted"/>
<dbReference type="OrthoDB" id="597620at2"/>
<feature type="signal peptide" evidence="2">
    <location>
        <begin position="1"/>
        <end position="19"/>
    </location>
</feature>
<sequence length="354" mass="38529">MKKAITMIMLAGLTSFLIATGPADLRSENLRKPLTAVSAPAFSNLRIERMRTLTYEAVPKKALDQQSARNLLSGLAERSAVKMSFEKVEKLNGRLIFSSPEDPSAVFDIDANNGAFLLNTGLKRYSGDESSKNLPSGKEAPELAKKYLLDTGFLPKKGQEMVLAHVGGLNMAVSKEGRSVGNFRKLVTVRFSRVLNGLPVQGPGSKIVVQLGHDGELQGMIHNWPEVSAKSLPAAALKSDEEIRRETGLRLRREAGEAQSVAIRSSRLVLYDDGRGVIEPAIHVIADARYKGPATKESVNNPVDFYVPLLKAPKAIYPFMKSAESKMPEGDGRQKSAEAASRQPSQSQDWSDGK</sequence>
<evidence type="ECO:0000256" key="1">
    <source>
        <dbReference type="SAM" id="MobiDB-lite"/>
    </source>
</evidence>
<dbReference type="KEGG" id="clz:BIU88_05965"/>
<evidence type="ECO:0000313" key="4">
    <source>
        <dbReference type="Proteomes" id="UP000095185"/>
    </source>
</evidence>
<dbReference type="EMBL" id="CP017305">
    <property type="protein sequence ID" value="AOS83734.1"/>
    <property type="molecule type" value="Genomic_DNA"/>
</dbReference>
<evidence type="ECO:0000256" key="2">
    <source>
        <dbReference type="SAM" id="SignalP"/>
    </source>
</evidence>
<organism evidence="3 4">
    <name type="scientific">Chlorobaculum limnaeum</name>
    <dbReference type="NCBI Taxonomy" id="274537"/>
    <lineage>
        <taxon>Bacteria</taxon>
        <taxon>Pseudomonadati</taxon>
        <taxon>Chlorobiota</taxon>
        <taxon>Chlorobiia</taxon>
        <taxon>Chlorobiales</taxon>
        <taxon>Chlorobiaceae</taxon>
        <taxon>Chlorobaculum</taxon>
    </lineage>
</organism>
<feature type="region of interest" description="Disordered" evidence="1">
    <location>
        <begin position="323"/>
        <end position="354"/>
    </location>
</feature>
<dbReference type="AlphaFoldDB" id="A0A1D8D5F7"/>
<protein>
    <submittedName>
        <fullName evidence="3">Uncharacterized protein</fullName>
    </submittedName>
</protein>
<feature type="compositionally biased region" description="Basic and acidic residues" evidence="1">
    <location>
        <begin position="323"/>
        <end position="336"/>
    </location>
</feature>
<name>A0A1D8D5F7_CHLLM</name>
<accession>A0A1D8D5F7</accession>
<dbReference type="RefSeq" id="WP_069809578.1">
    <property type="nucleotide sequence ID" value="NZ_CP017305.1"/>
</dbReference>
<dbReference type="Proteomes" id="UP000095185">
    <property type="component" value="Chromosome"/>
</dbReference>
<reference evidence="3" key="1">
    <citation type="submission" date="2016-09" db="EMBL/GenBank/DDBJ databases">
        <title>Genome sequence of Chlorobaculum limnaeum.</title>
        <authorList>
            <person name="Liu Z."/>
            <person name="Tank M."/>
            <person name="Bryant D.A."/>
        </authorList>
    </citation>
    <scope>NUCLEOTIDE SEQUENCE [LARGE SCALE GENOMIC DNA]</scope>
    <source>
        <strain evidence="3">DSM 1677</strain>
    </source>
</reference>
<gene>
    <name evidence="3" type="ORF">BIU88_05965</name>
</gene>
<feature type="chain" id="PRO_5009106594" evidence="2">
    <location>
        <begin position="20"/>
        <end position="354"/>
    </location>
</feature>
<feature type="compositionally biased region" description="Polar residues" evidence="1">
    <location>
        <begin position="342"/>
        <end position="354"/>
    </location>
</feature>
<keyword evidence="2" id="KW-0732">Signal</keyword>
<keyword evidence="4" id="KW-1185">Reference proteome</keyword>